<evidence type="ECO:0000256" key="1">
    <source>
        <dbReference type="SAM" id="MobiDB-lite"/>
    </source>
</evidence>
<protein>
    <submittedName>
        <fullName evidence="3">Uncharacterized protein</fullName>
    </submittedName>
</protein>
<feature type="compositionally biased region" description="Low complexity" evidence="1">
    <location>
        <begin position="38"/>
        <end position="57"/>
    </location>
</feature>
<proteinExistence type="predicted"/>
<dbReference type="AlphaFoldDB" id="A0AAN5CXI0"/>
<evidence type="ECO:0000313" key="3">
    <source>
        <dbReference type="EMBL" id="GMR52941.1"/>
    </source>
</evidence>
<sequence>MKVGLGREPRNHQTASHVDQNGTSTPPTPPPPIIVALTLSTGTTTTTKTSEVTMTSTPNATESTTEGVAAAGVSVDDWWVIPLIILAILLIIFVIFVIFCCWYEKRKLKTKMDKGVSQTSVTTA</sequence>
<feature type="transmembrane region" description="Helical" evidence="2">
    <location>
        <begin position="79"/>
        <end position="103"/>
    </location>
</feature>
<dbReference type="Proteomes" id="UP001328107">
    <property type="component" value="Unassembled WGS sequence"/>
</dbReference>
<name>A0AAN5CXI0_9BILA</name>
<keyword evidence="2" id="KW-1133">Transmembrane helix</keyword>
<feature type="non-terminal residue" evidence="3">
    <location>
        <position position="124"/>
    </location>
</feature>
<comment type="caution">
    <text evidence="3">The sequence shown here is derived from an EMBL/GenBank/DDBJ whole genome shotgun (WGS) entry which is preliminary data.</text>
</comment>
<feature type="compositionally biased region" description="Polar residues" evidence="1">
    <location>
        <begin position="12"/>
        <end position="24"/>
    </location>
</feature>
<keyword evidence="4" id="KW-1185">Reference proteome</keyword>
<reference evidence="4" key="1">
    <citation type="submission" date="2022-10" db="EMBL/GenBank/DDBJ databases">
        <title>Genome assembly of Pristionchus species.</title>
        <authorList>
            <person name="Yoshida K."/>
            <person name="Sommer R.J."/>
        </authorList>
    </citation>
    <scope>NUCLEOTIDE SEQUENCE [LARGE SCALE GENOMIC DNA]</scope>
    <source>
        <strain evidence="4">RS5460</strain>
    </source>
</reference>
<evidence type="ECO:0000313" key="4">
    <source>
        <dbReference type="Proteomes" id="UP001328107"/>
    </source>
</evidence>
<organism evidence="3 4">
    <name type="scientific">Pristionchus mayeri</name>
    <dbReference type="NCBI Taxonomy" id="1317129"/>
    <lineage>
        <taxon>Eukaryota</taxon>
        <taxon>Metazoa</taxon>
        <taxon>Ecdysozoa</taxon>
        <taxon>Nematoda</taxon>
        <taxon>Chromadorea</taxon>
        <taxon>Rhabditida</taxon>
        <taxon>Rhabditina</taxon>
        <taxon>Diplogasteromorpha</taxon>
        <taxon>Diplogasteroidea</taxon>
        <taxon>Neodiplogasteridae</taxon>
        <taxon>Pristionchus</taxon>
    </lineage>
</organism>
<dbReference type="EMBL" id="BTRK01000005">
    <property type="protein sequence ID" value="GMR52941.1"/>
    <property type="molecule type" value="Genomic_DNA"/>
</dbReference>
<keyword evidence="2" id="KW-0472">Membrane</keyword>
<keyword evidence="2" id="KW-0812">Transmembrane</keyword>
<feature type="region of interest" description="Disordered" evidence="1">
    <location>
        <begin position="1"/>
        <end position="64"/>
    </location>
</feature>
<feature type="compositionally biased region" description="Basic and acidic residues" evidence="1">
    <location>
        <begin position="1"/>
        <end position="11"/>
    </location>
</feature>
<evidence type="ECO:0000256" key="2">
    <source>
        <dbReference type="SAM" id="Phobius"/>
    </source>
</evidence>
<gene>
    <name evidence="3" type="ORF">PMAYCL1PPCAC_23136</name>
</gene>
<accession>A0AAN5CXI0</accession>